<dbReference type="AlphaFoldDB" id="A0AAD6UEB4"/>
<name>A0AAD6UEB4_9AGAR</name>
<keyword evidence="2" id="KW-1185">Reference proteome</keyword>
<accession>A0AAD6UEB4</accession>
<dbReference type="EMBL" id="JARJCN010000007">
    <property type="protein sequence ID" value="KAJ7099401.1"/>
    <property type="molecule type" value="Genomic_DNA"/>
</dbReference>
<evidence type="ECO:0000313" key="2">
    <source>
        <dbReference type="Proteomes" id="UP001222325"/>
    </source>
</evidence>
<protein>
    <submittedName>
        <fullName evidence="1">Uncharacterized protein</fullName>
    </submittedName>
</protein>
<dbReference type="Proteomes" id="UP001222325">
    <property type="component" value="Unassembled WGS sequence"/>
</dbReference>
<evidence type="ECO:0000313" key="1">
    <source>
        <dbReference type="EMBL" id="KAJ7099401.1"/>
    </source>
</evidence>
<comment type="caution">
    <text evidence="1">The sequence shown here is derived from an EMBL/GenBank/DDBJ whole genome shotgun (WGS) entry which is preliminary data.</text>
</comment>
<proteinExistence type="predicted"/>
<gene>
    <name evidence="1" type="ORF">B0H15DRAFT_797061</name>
</gene>
<reference evidence="1" key="1">
    <citation type="submission" date="2023-03" db="EMBL/GenBank/DDBJ databases">
        <title>Massive genome expansion in bonnet fungi (Mycena s.s.) driven by repeated elements and novel gene families across ecological guilds.</title>
        <authorList>
            <consortium name="Lawrence Berkeley National Laboratory"/>
            <person name="Harder C.B."/>
            <person name="Miyauchi S."/>
            <person name="Viragh M."/>
            <person name="Kuo A."/>
            <person name="Thoen E."/>
            <person name="Andreopoulos B."/>
            <person name="Lu D."/>
            <person name="Skrede I."/>
            <person name="Drula E."/>
            <person name="Henrissat B."/>
            <person name="Morin E."/>
            <person name="Kohler A."/>
            <person name="Barry K."/>
            <person name="LaButti K."/>
            <person name="Morin E."/>
            <person name="Salamov A."/>
            <person name="Lipzen A."/>
            <person name="Mereny Z."/>
            <person name="Hegedus B."/>
            <person name="Baldrian P."/>
            <person name="Stursova M."/>
            <person name="Weitz H."/>
            <person name="Taylor A."/>
            <person name="Grigoriev I.V."/>
            <person name="Nagy L.G."/>
            <person name="Martin F."/>
            <person name="Kauserud H."/>
        </authorList>
    </citation>
    <scope>NUCLEOTIDE SEQUENCE</scope>
    <source>
        <strain evidence="1">CBHHK173m</strain>
    </source>
</reference>
<sequence>MLSALSLPPWASGSVVTCLSHSTWAAHSGRDSGGDKLGIGRTSTTMLFGPTELAPNGHHLHPSAAALFVAGTGHVLRRLSNPPLTPGSRSPRIAPKFSTLIEFKFQVRTARASNEFKRSPAFKRVPANLNLAAGLVIQIQAYSDMNRSDFDFSCSIPERSNFELLLWLESLEPILLDSRAVRTSSNKDTLLSSSPQCNGLERGLH</sequence>
<organism evidence="1 2">
    <name type="scientific">Mycena belliarum</name>
    <dbReference type="NCBI Taxonomy" id="1033014"/>
    <lineage>
        <taxon>Eukaryota</taxon>
        <taxon>Fungi</taxon>
        <taxon>Dikarya</taxon>
        <taxon>Basidiomycota</taxon>
        <taxon>Agaricomycotina</taxon>
        <taxon>Agaricomycetes</taxon>
        <taxon>Agaricomycetidae</taxon>
        <taxon>Agaricales</taxon>
        <taxon>Marasmiineae</taxon>
        <taxon>Mycenaceae</taxon>
        <taxon>Mycena</taxon>
    </lineage>
</organism>